<dbReference type="STRING" id="1229726.GRFL_0496"/>
<dbReference type="EMBL" id="CP016359">
    <property type="protein sequence ID" value="APU67220.1"/>
    <property type="molecule type" value="Genomic_DNA"/>
</dbReference>
<keyword evidence="2" id="KW-1185">Reference proteome</keyword>
<name>A0A1L7I0T8_9FLAO</name>
<protein>
    <submittedName>
        <fullName evidence="1">Uncharacterized protein</fullName>
    </submittedName>
</protein>
<gene>
    <name evidence="1" type="ORF">GRFL_0496</name>
</gene>
<reference evidence="1 2" key="1">
    <citation type="submission" date="2016-07" db="EMBL/GenBank/DDBJ databases">
        <title>Multi-omics approach to identify versatile polysaccharide utilization systems of a marine flavobacterium Gramella flava.</title>
        <authorList>
            <person name="Tang K."/>
        </authorList>
    </citation>
    <scope>NUCLEOTIDE SEQUENCE [LARGE SCALE GENOMIC DNA]</scope>
    <source>
        <strain evidence="1 2">JLT2011</strain>
    </source>
</reference>
<organism evidence="1 2">
    <name type="scientific">Christiangramia flava JLT2011</name>
    <dbReference type="NCBI Taxonomy" id="1229726"/>
    <lineage>
        <taxon>Bacteria</taxon>
        <taxon>Pseudomonadati</taxon>
        <taxon>Bacteroidota</taxon>
        <taxon>Flavobacteriia</taxon>
        <taxon>Flavobacteriales</taxon>
        <taxon>Flavobacteriaceae</taxon>
        <taxon>Christiangramia</taxon>
    </lineage>
</organism>
<dbReference type="Proteomes" id="UP000186230">
    <property type="component" value="Chromosome"/>
</dbReference>
<sequence length="71" mass="8048">MNCEKFDKNFCRQHDVSVGHQHTCDSFHMREVIKNEPNCLNCQRYQGPTCANPQKAAPGMLCNHWAPTASA</sequence>
<accession>A0A1L7I0T8</accession>
<evidence type="ECO:0000313" key="2">
    <source>
        <dbReference type="Proteomes" id="UP000186230"/>
    </source>
</evidence>
<proteinExistence type="predicted"/>
<evidence type="ECO:0000313" key="1">
    <source>
        <dbReference type="EMBL" id="APU67220.1"/>
    </source>
</evidence>
<dbReference type="KEGG" id="gfl:GRFL_0496"/>
<dbReference type="AlphaFoldDB" id="A0A1L7I0T8"/>